<evidence type="ECO:0000313" key="3">
    <source>
        <dbReference type="Proteomes" id="UP000487882"/>
    </source>
</evidence>
<dbReference type="Proteomes" id="UP000487882">
    <property type="component" value="Unassembled WGS sequence"/>
</dbReference>
<keyword evidence="1" id="KW-0472">Membrane</keyword>
<evidence type="ECO:0000313" key="2">
    <source>
        <dbReference type="EMBL" id="MUH59726.1"/>
    </source>
</evidence>
<dbReference type="EMBL" id="WNLP01000004">
    <property type="protein sequence ID" value="MUH59726.1"/>
    <property type="molecule type" value="Genomic_DNA"/>
</dbReference>
<comment type="caution">
    <text evidence="2">The sequence shown here is derived from an EMBL/GenBank/DDBJ whole genome shotgun (WGS) entry which is preliminary data.</text>
</comment>
<proteinExistence type="predicted"/>
<keyword evidence="1" id="KW-1133">Transmembrane helix</keyword>
<accession>A0A7K1J4Z3</accession>
<keyword evidence="1" id="KW-0812">Transmembrane</keyword>
<reference evidence="2 3" key="1">
    <citation type="submission" date="2019-09" db="EMBL/GenBank/DDBJ databases">
        <title>Bifidobacterium canis sp. nov., isolated from the digestive tract of German Shepherd dog puppy.</title>
        <authorList>
            <person name="Bunesova V."/>
        </authorList>
    </citation>
    <scope>NUCLEOTIDE SEQUENCE [LARGE SCALE GENOMIC DNA]</scope>
    <source>
        <strain evidence="2 3">GSD1FS</strain>
    </source>
</reference>
<gene>
    <name evidence="2" type="ORF">GSD1FS_1067</name>
</gene>
<dbReference type="RefSeq" id="WP_155588676.1">
    <property type="nucleotide sequence ID" value="NZ_WNLP01000004.1"/>
</dbReference>
<keyword evidence="3" id="KW-1185">Reference proteome</keyword>
<organism evidence="2 3">
    <name type="scientific">Bifidobacterium canis</name>
    <dbReference type="NCBI Taxonomy" id="2610880"/>
    <lineage>
        <taxon>Bacteria</taxon>
        <taxon>Bacillati</taxon>
        <taxon>Actinomycetota</taxon>
        <taxon>Actinomycetes</taxon>
        <taxon>Bifidobacteriales</taxon>
        <taxon>Bifidobacteriaceae</taxon>
        <taxon>Bifidobacterium</taxon>
    </lineage>
</organism>
<evidence type="ECO:0000256" key="1">
    <source>
        <dbReference type="SAM" id="Phobius"/>
    </source>
</evidence>
<dbReference type="AlphaFoldDB" id="A0A7K1J4Z3"/>
<name>A0A7K1J4Z3_9BIFI</name>
<feature type="transmembrane region" description="Helical" evidence="1">
    <location>
        <begin position="22"/>
        <end position="43"/>
    </location>
</feature>
<sequence>MILAIDTTDLHPQEALQIAQPLWVTLACALVLAVALGVACIMLSGRKRAKQVQHDDEEQHALPNSTDGWIARVNEVAGQYDSGKLSRDDAFTALAAIARSYASHMSGRALASNTLVDLRRQPRTGHAQNWDLLRQTVAALYPPEFANEDHPAARDVSVRQASDWVITLIERWK</sequence>
<protein>
    <submittedName>
        <fullName evidence="2">Uncharacterized protein</fullName>
    </submittedName>
</protein>